<feature type="compositionally biased region" description="Basic and acidic residues" evidence="16">
    <location>
        <begin position="624"/>
        <end position="640"/>
    </location>
</feature>
<dbReference type="PROSITE" id="PS50237">
    <property type="entry name" value="HECT"/>
    <property type="match status" value="1"/>
</dbReference>
<dbReference type="GO" id="GO:0019871">
    <property type="term" value="F:sodium channel inhibitor activity"/>
    <property type="evidence" value="ECO:0007669"/>
    <property type="project" value="TreeGrafter"/>
</dbReference>
<comment type="pathway">
    <text evidence="4">Protein modification; protein ubiquitination.</text>
</comment>
<dbReference type="EMBL" id="SWLE01000016">
    <property type="protein sequence ID" value="TNM91138.1"/>
    <property type="molecule type" value="Genomic_DNA"/>
</dbReference>
<keyword evidence="11" id="KW-0832">Ubl conjugation</keyword>
<dbReference type="GO" id="GO:0048814">
    <property type="term" value="P:regulation of dendrite morphogenesis"/>
    <property type="evidence" value="ECO:0007669"/>
    <property type="project" value="TreeGrafter"/>
</dbReference>
<keyword evidence="10 15" id="KW-0833">Ubl conjugation pathway</keyword>
<evidence type="ECO:0000256" key="5">
    <source>
        <dbReference type="ARBA" id="ARBA00012485"/>
    </source>
</evidence>
<dbReference type="GO" id="GO:0007528">
    <property type="term" value="P:neuromuscular junction development"/>
    <property type="evidence" value="ECO:0007669"/>
    <property type="project" value="TreeGrafter"/>
</dbReference>
<dbReference type="SUPFAM" id="SSF49562">
    <property type="entry name" value="C2 domain (Calcium/lipid-binding domain, CaLB)"/>
    <property type="match status" value="1"/>
</dbReference>
<keyword evidence="8" id="KW-0808">Transferase</keyword>
<evidence type="ECO:0000313" key="22">
    <source>
        <dbReference type="Proteomes" id="UP000516260"/>
    </source>
</evidence>
<dbReference type="GO" id="GO:0005634">
    <property type="term" value="C:nucleus"/>
    <property type="evidence" value="ECO:0007669"/>
    <property type="project" value="UniProtKB-SubCell"/>
</dbReference>
<accession>A0A4Z2BHB7</accession>
<evidence type="ECO:0000256" key="9">
    <source>
        <dbReference type="ARBA" id="ARBA00022737"/>
    </source>
</evidence>
<feature type="compositionally biased region" description="Polar residues" evidence="16">
    <location>
        <begin position="821"/>
        <end position="832"/>
    </location>
</feature>
<feature type="domain" description="RFX-type winged-helix" evidence="20">
    <location>
        <begin position="100"/>
        <end position="184"/>
    </location>
</feature>
<dbReference type="Pfam" id="PF18326">
    <property type="entry name" value="RFX5_N"/>
    <property type="match status" value="1"/>
</dbReference>
<dbReference type="InterPro" id="IPR003150">
    <property type="entry name" value="DNA-bd_RFX"/>
</dbReference>
<feature type="region of interest" description="Disordered" evidence="16">
    <location>
        <begin position="306"/>
        <end position="352"/>
    </location>
</feature>
<feature type="region of interest" description="Disordered" evidence="16">
    <location>
        <begin position="1536"/>
        <end position="1586"/>
    </location>
</feature>
<evidence type="ECO:0000256" key="11">
    <source>
        <dbReference type="ARBA" id="ARBA00022843"/>
    </source>
</evidence>
<evidence type="ECO:0000256" key="14">
    <source>
        <dbReference type="ARBA" id="ARBA00061114"/>
    </source>
</evidence>
<feature type="region of interest" description="Disordered" evidence="16">
    <location>
        <begin position="1601"/>
        <end position="1708"/>
    </location>
</feature>
<dbReference type="PANTHER" id="PTHR11254">
    <property type="entry name" value="HECT DOMAIN UBIQUITIN-PROTEIN LIGASE"/>
    <property type="match status" value="1"/>
</dbReference>
<feature type="compositionally biased region" description="Polar residues" evidence="16">
    <location>
        <begin position="578"/>
        <end position="600"/>
    </location>
</feature>
<feature type="domain" description="C2" evidence="17">
    <location>
        <begin position="1236"/>
        <end position="1357"/>
    </location>
</feature>
<dbReference type="GO" id="GO:0005737">
    <property type="term" value="C:cytoplasm"/>
    <property type="evidence" value="ECO:0007669"/>
    <property type="project" value="UniProtKB-SubCell"/>
</dbReference>
<dbReference type="UniPathway" id="UPA00143"/>
<feature type="domain" description="WW" evidence="18">
    <location>
        <begin position="1702"/>
        <end position="1735"/>
    </location>
</feature>
<dbReference type="SMART" id="SM00456">
    <property type="entry name" value="WW"/>
    <property type="match status" value="4"/>
</dbReference>
<feature type="active site" description="Glycyl thioester intermediate" evidence="15">
    <location>
        <position position="2096"/>
    </location>
</feature>
<dbReference type="SUPFAM" id="SSF51045">
    <property type="entry name" value="WW domain"/>
    <property type="match status" value="4"/>
</dbReference>
<feature type="domain" description="WW" evidence="18">
    <location>
        <begin position="1579"/>
        <end position="1612"/>
    </location>
</feature>
<dbReference type="InterPro" id="IPR035892">
    <property type="entry name" value="C2_domain_sf"/>
</dbReference>
<dbReference type="Gene3D" id="1.10.10.10">
    <property type="entry name" value="Winged helix-like DNA-binding domain superfamily/Winged helix DNA-binding domain"/>
    <property type="match status" value="1"/>
</dbReference>
<protein>
    <recommendedName>
        <fullName evidence="5">HECT-type E3 ubiquitin transferase</fullName>
        <ecNumber evidence="5">2.3.2.26</ecNumber>
    </recommendedName>
</protein>
<evidence type="ECO:0000256" key="13">
    <source>
        <dbReference type="ARBA" id="ARBA00023242"/>
    </source>
</evidence>
<dbReference type="InterPro" id="IPR035983">
    <property type="entry name" value="Hect_E3_ubiquitin_ligase"/>
</dbReference>
<name>A0A4Z2BHB7_9TELE</name>
<evidence type="ECO:0000256" key="2">
    <source>
        <dbReference type="ARBA" id="ARBA00004123"/>
    </source>
</evidence>
<dbReference type="GO" id="GO:0006511">
    <property type="term" value="P:ubiquitin-dependent protein catabolic process"/>
    <property type="evidence" value="ECO:0007669"/>
    <property type="project" value="UniProtKB-ARBA"/>
</dbReference>
<evidence type="ECO:0000256" key="8">
    <source>
        <dbReference type="ARBA" id="ARBA00022679"/>
    </source>
</evidence>
<dbReference type="FunFam" id="3.90.1750.10:FF:000001">
    <property type="entry name" value="E3 ubiquitin-protein ligase NEDD4-like"/>
    <property type="match status" value="1"/>
</dbReference>
<dbReference type="Gene3D" id="3.90.1750.10">
    <property type="entry name" value="Hect, E3 ligase catalytic domains"/>
    <property type="match status" value="1"/>
</dbReference>
<evidence type="ECO:0000313" key="21">
    <source>
        <dbReference type="EMBL" id="TNM91138.1"/>
    </source>
</evidence>
<feature type="region of interest" description="Disordered" evidence="16">
    <location>
        <begin position="733"/>
        <end position="800"/>
    </location>
</feature>
<comment type="caution">
    <text evidence="21">The sequence shown here is derived from an EMBL/GenBank/DDBJ whole genome shotgun (WGS) entry which is preliminary data.</text>
</comment>
<evidence type="ECO:0000259" key="17">
    <source>
        <dbReference type="PROSITE" id="PS50004"/>
    </source>
</evidence>
<evidence type="ECO:0000256" key="6">
    <source>
        <dbReference type="ARBA" id="ARBA00022490"/>
    </source>
</evidence>
<feature type="compositionally biased region" description="Polar residues" evidence="16">
    <location>
        <begin position="733"/>
        <end position="742"/>
    </location>
</feature>
<dbReference type="SMART" id="SM00119">
    <property type="entry name" value="HECTc"/>
    <property type="match status" value="1"/>
</dbReference>
<gene>
    <name evidence="21" type="ORF">fugu_003427</name>
</gene>
<keyword evidence="12" id="KW-0238">DNA-binding</keyword>
<dbReference type="GO" id="GO:0032801">
    <property type="term" value="P:receptor catabolic process"/>
    <property type="evidence" value="ECO:0007669"/>
    <property type="project" value="TreeGrafter"/>
</dbReference>
<dbReference type="CDD" id="cd00201">
    <property type="entry name" value="WW"/>
    <property type="match status" value="4"/>
</dbReference>
<dbReference type="Proteomes" id="UP000516260">
    <property type="component" value="Chromosome 3"/>
</dbReference>
<evidence type="ECO:0000256" key="12">
    <source>
        <dbReference type="ARBA" id="ARBA00023125"/>
    </source>
</evidence>
<comment type="similarity">
    <text evidence="14">Belongs to the RFX family.</text>
</comment>
<dbReference type="GO" id="GO:0003677">
    <property type="term" value="F:DNA binding"/>
    <property type="evidence" value="ECO:0007669"/>
    <property type="project" value="UniProtKB-KW"/>
</dbReference>
<feature type="region of interest" description="Disordered" evidence="16">
    <location>
        <begin position="821"/>
        <end position="841"/>
    </location>
</feature>
<evidence type="ECO:0000256" key="1">
    <source>
        <dbReference type="ARBA" id="ARBA00000885"/>
    </source>
</evidence>
<feature type="compositionally biased region" description="Pro residues" evidence="16">
    <location>
        <begin position="1"/>
        <end position="12"/>
    </location>
</feature>
<evidence type="ECO:0000259" key="18">
    <source>
        <dbReference type="PROSITE" id="PS50020"/>
    </source>
</evidence>
<dbReference type="InterPro" id="IPR000569">
    <property type="entry name" value="HECT_dom"/>
</dbReference>
<dbReference type="PANTHER" id="PTHR11254:SF282">
    <property type="entry name" value="E3 UBIQUITIN-PROTEIN LIGASE NEDD4"/>
    <property type="match status" value="1"/>
</dbReference>
<dbReference type="PROSITE" id="PS50004">
    <property type="entry name" value="C2"/>
    <property type="match status" value="1"/>
</dbReference>
<dbReference type="Gene3D" id="2.20.70.10">
    <property type="match status" value="3"/>
</dbReference>
<dbReference type="GO" id="GO:0016567">
    <property type="term" value="P:protein ubiquitination"/>
    <property type="evidence" value="ECO:0007669"/>
    <property type="project" value="UniProtKB-UniPathway"/>
</dbReference>
<dbReference type="FunFam" id="3.30.2160.10:FF:000001">
    <property type="entry name" value="E3 ubiquitin-protein ligase NEDD4-like"/>
    <property type="match status" value="1"/>
</dbReference>
<dbReference type="CDD" id="cd04033">
    <property type="entry name" value="C2_NEDD4_NEDD4L"/>
    <property type="match status" value="1"/>
</dbReference>
<dbReference type="InterPro" id="IPR036390">
    <property type="entry name" value="WH_DNA-bd_sf"/>
</dbReference>
<dbReference type="FunFam" id="2.60.40.150:FF:000047">
    <property type="entry name" value="Putative E3 ubiquitin-protein ligase NEDD4-like"/>
    <property type="match status" value="1"/>
</dbReference>
<dbReference type="CDD" id="cd00078">
    <property type="entry name" value="HECTc"/>
    <property type="match status" value="1"/>
</dbReference>
<evidence type="ECO:0000256" key="15">
    <source>
        <dbReference type="PROSITE-ProRule" id="PRU00104"/>
    </source>
</evidence>
<evidence type="ECO:0000256" key="3">
    <source>
        <dbReference type="ARBA" id="ARBA00004496"/>
    </source>
</evidence>
<dbReference type="Pfam" id="PF00168">
    <property type="entry name" value="C2"/>
    <property type="match status" value="1"/>
</dbReference>
<dbReference type="InterPro" id="IPR001202">
    <property type="entry name" value="WW_dom"/>
</dbReference>
<organism evidence="21 22">
    <name type="scientific">Takifugu bimaculatus</name>
    <dbReference type="NCBI Taxonomy" id="433685"/>
    <lineage>
        <taxon>Eukaryota</taxon>
        <taxon>Metazoa</taxon>
        <taxon>Chordata</taxon>
        <taxon>Craniata</taxon>
        <taxon>Vertebrata</taxon>
        <taxon>Euteleostomi</taxon>
        <taxon>Actinopterygii</taxon>
        <taxon>Neopterygii</taxon>
        <taxon>Teleostei</taxon>
        <taxon>Neoteleostei</taxon>
        <taxon>Acanthomorphata</taxon>
        <taxon>Eupercaria</taxon>
        <taxon>Tetraodontiformes</taxon>
        <taxon>Tetradontoidea</taxon>
        <taxon>Tetraodontidae</taxon>
        <taxon>Takifugu</taxon>
    </lineage>
</organism>
<feature type="region of interest" description="Disordered" evidence="16">
    <location>
        <begin position="1442"/>
        <end position="1493"/>
    </location>
</feature>
<feature type="domain" description="WW" evidence="18">
    <location>
        <begin position="1420"/>
        <end position="1453"/>
    </location>
</feature>
<dbReference type="InterPro" id="IPR000008">
    <property type="entry name" value="C2_dom"/>
</dbReference>
<dbReference type="GO" id="GO:0051049">
    <property type="term" value="P:regulation of transport"/>
    <property type="evidence" value="ECO:0007669"/>
    <property type="project" value="UniProtKB-ARBA"/>
</dbReference>
<keyword evidence="9" id="KW-0677">Repeat</keyword>
<keyword evidence="6" id="KW-0963">Cytoplasm</keyword>
<comment type="subcellular location">
    <subcellularLocation>
        <location evidence="3">Cytoplasm</location>
    </subcellularLocation>
    <subcellularLocation>
        <location evidence="2">Nucleus</location>
    </subcellularLocation>
</comment>
<dbReference type="Pfam" id="PF02257">
    <property type="entry name" value="RFX_DNA_binding"/>
    <property type="match status" value="1"/>
</dbReference>
<feature type="region of interest" description="Disordered" evidence="16">
    <location>
        <begin position="1407"/>
        <end position="1429"/>
    </location>
</feature>
<dbReference type="FunFam" id="3.30.2410.10:FF:000001">
    <property type="entry name" value="E3 ubiquitin-protein ligase NEDD4-like"/>
    <property type="match status" value="1"/>
</dbReference>
<keyword evidence="7" id="KW-0597">Phosphoprotein</keyword>
<evidence type="ECO:0000256" key="16">
    <source>
        <dbReference type="SAM" id="MobiDB-lite"/>
    </source>
</evidence>
<dbReference type="SUPFAM" id="SSF56204">
    <property type="entry name" value="Hect, E3 ligase catalytic domain"/>
    <property type="match status" value="1"/>
</dbReference>
<dbReference type="EC" id="2.3.2.26" evidence="5"/>
<dbReference type="FunFam" id="1.10.10.10:FF:000128">
    <property type="entry name" value="DNA-binding protein RFX5 isoform X1"/>
    <property type="match status" value="1"/>
</dbReference>
<feature type="domain" description="WW" evidence="18">
    <location>
        <begin position="1650"/>
        <end position="1683"/>
    </location>
</feature>
<dbReference type="SUPFAM" id="SSF46785">
    <property type="entry name" value="Winged helix' DNA-binding domain"/>
    <property type="match status" value="1"/>
</dbReference>
<dbReference type="Pfam" id="PF00632">
    <property type="entry name" value="HECT"/>
    <property type="match status" value="1"/>
</dbReference>
<dbReference type="FunFam" id="3.90.1750.10:FF:000026">
    <property type="entry name" value="E3 ubiquitin-protein ligase HACE1"/>
    <property type="match status" value="1"/>
</dbReference>
<dbReference type="PROSITE" id="PS50020">
    <property type="entry name" value="WW_DOMAIN_2"/>
    <property type="match status" value="4"/>
</dbReference>
<evidence type="ECO:0000259" key="19">
    <source>
        <dbReference type="PROSITE" id="PS50237"/>
    </source>
</evidence>
<feature type="domain" description="HECT" evidence="19">
    <location>
        <begin position="1794"/>
        <end position="2128"/>
    </location>
</feature>
<dbReference type="InterPro" id="IPR036020">
    <property type="entry name" value="WW_dom_sf"/>
</dbReference>
<feature type="region of interest" description="Disordered" evidence="16">
    <location>
        <begin position="1"/>
        <end position="28"/>
    </location>
</feature>
<dbReference type="FunFam" id="2.20.70.10:FF:000017">
    <property type="entry name" value="E3 ubiquitin-protein ligase"/>
    <property type="match status" value="1"/>
</dbReference>
<keyword evidence="13" id="KW-0539">Nucleus</keyword>
<feature type="region of interest" description="Disordered" evidence="16">
    <location>
        <begin position="578"/>
        <end position="674"/>
    </location>
</feature>
<evidence type="ECO:0000256" key="7">
    <source>
        <dbReference type="ARBA" id="ARBA00022553"/>
    </source>
</evidence>
<dbReference type="PROSITE" id="PS01159">
    <property type="entry name" value="WW_DOMAIN_1"/>
    <property type="match status" value="4"/>
</dbReference>
<dbReference type="Pfam" id="PF00397">
    <property type="entry name" value="WW"/>
    <property type="match status" value="4"/>
</dbReference>
<feature type="compositionally biased region" description="Polar residues" evidence="16">
    <location>
        <begin position="770"/>
        <end position="799"/>
    </location>
</feature>
<proteinExistence type="inferred from homology"/>
<evidence type="ECO:0000259" key="20">
    <source>
        <dbReference type="PROSITE" id="PS51526"/>
    </source>
</evidence>
<dbReference type="GO" id="GO:0061630">
    <property type="term" value="F:ubiquitin protein ligase activity"/>
    <property type="evidence" value="ECO:0007669"/>
    <property type="project" value="UniProtKB-EC"/>
</dbReference>
<evidence type="ECO:0000256" key="10">
    <source>
        <dbReference type="ARBA" id="ARBA00022786"/>
    </source>
</evidence>
<reference evidence="21 22" key="1">
    <citation type="submission" date="2019-04" db="EMBL/GenBank/DDBJ databases">
        <title>The sequence and de novo assembly of Takifugu bimaculatus genome using PacBio and Hi-C technologies.</title>
        <authorList>
            <person name="Xu P."/>
            <person name="Liu B."/>
            <person name="Zhou Z."/>
        </authorList>
    </citation>
    <scope>NUCLEOTIDE SEQUENCE [LARGE SCALE GENOMIC DNA]</scope>
    <source>
        <strain evidence="21">TB-2018</strain>
        <tissue evidence="21">Muscle</tissue>
    </source>
</reference>
<dbReference type="Gene3D" id="2.60.40.150">
    <property type="entry name" value="C2 domain"/>
    <property type="match status" value="1"/>
</dbReference>
<dbReference type="Gene3D" id="3.30.2410.10">
    <property type="entry name" value="Hect, E3 ligase catalytic domain"/>
    <property type="match status" value="1"/>
</dbReference>
<comment type="catalytic activity">
    <reaction evidence="1">
        <text>S-ubiquitinyl-[E2 ubiquitin-conjugating enzyme]-L-cysteine + [acceptor protein]-L-lysine = [E2 ubiquitin-conjugating enzyme]-L-cysteine + N(6)-ubiquitinyl-[acceptor protein]-L-lysine.</text>
        <dbReference type="EC" id="2.3.2.26"/>
    </reaction>
</comment>
<dbReference type="GO" id="GO:0006355">
    <property type="term" value="P:regulation of DNA-templated transcription"/>
    <property type="evidence" value="ECO:0007669"/>
    <property type="project" value="InterPro"/>
</dbReference>
<dbReference type="Gene3D" id="3.30.2160.10">
    <property type="entry name" value="Hect, E3 ligase catalytic domain"/>
    <property type="match status" value="1"/>
</dbReference>
<feature type="compositionally biased region" description="Low complexity" evidence="16">
    <location>
        <begin position="1613"/>
        <end position="1642"/>
    </location>
</feature>
<dbReference type="GO" id="GO:0031623">
    <property type="term" value="P:receptor internalization"/>
    <property type="evidence" value="ECO:0007669"/>
    <property type="project" value="TreeGrafter"/>
</dbReference>
<sequence>MDEDAQPPPQPQQPERGERSGAGLLPGLQGAEASALQLRIKNSICKSVHSKVENILQDIEKFSDIEKLYLYLKLPSGPGSSAEKSDQGALSSSRTQQMHAFSWIHNHLEEYPETSLPKQEVYDEYKSFCDNLNYHPLSAADFGKMMKNVFPNMKARRLGMRGKSKYPSLECILTYCYSGLRKRPFVQMPSLPSLDFCKKGEDCDVSEAPGQLSNIKEDVQFAACDLVCEWAQKVLKRQFDAVEDLARFLIDSHYISNKSLAALTITASTASDVNASQSVSAFVPAAEVHSFQPNVSILSSPSVDAKQQLQRKIQRRQQEQKLHSPPPGEGQMKKADDGAPCTSPAPQSPQPTIGIMVAAVPSPITVQQNAAQFISSSPGGMAENKMLPINIQMVTQPVQALKQGPPSAQNILCSPSAERSARQRYAQILPKPSATTAITLRSPSTMIIGNSPIKTVMTTCHNSNSLPLPNTERSALLEEQNCFISKGLLSTKTLRKRSGVSPDLSPVKRVYMPLQAAEGAVDFGSGVCNLPKAGAPVRPESAPASREVEMKMNLISPPNAHALCTSSFRASGFYSVAKTQSSMQRKNTSTVMKTSSSGSHPLQAHTMTKVHALPSNPGLQTHPGDSDALRSKSATEKPEAPHQTYTQPGSAAEHFFNHGPSSHQLPGPSDTDYFQFDDDVTQDSIVEELVQMEEQMKLNLQEFGGCVPFPGHQPVMQSNKMAAHQNMTAYYQTASRHSNPIQTPTPTPTPTSDMMGGSRGLAGESPCSHMASTTPVDSALGSSRHTPVGTPHSNCSSTVPPSPVECRNPFAFTPINSSVTGLHDGSTVSNSPVKPMQRPMATHPDKTRLEWMNDNYNSSGNLNKSNGGMGILPGYQGLIGDHFQKPHAFAVPHARHYDNHFGRLTPISPVQQQVASMANLNKQEGFAVPAPLDNKAINAPSMTSRCRSVSPAVHQRNLGGNAGGLPYVPRSVLSPFNSPVTPEMLSIFANSQTNAGVPGAAQRSHSVPLNVMMQTEVLPSPRQQCSGETLSDVLLRKLEGELTDTVQGLGVSHLPSCYTARLNLTQVLESEPGLSGGESRLGLTAPDSGSHKLQRTSYLLENVMNDRMVVSTGDSSALSAPAEPHRQARSMLLSLSAQQHPQVDFSCTMKDLLIDNSLMASDQHMDQSGLTVGGTDVSCEIGMKSELPSSISDLNAMDTNLLFDPNQQQQFQNVAAEQLNNIVHVGPRVVPATRVKPLQLQCEQKYLREESRILKVKVVAGIGLAKKDILGASDPYTKLSLYDPASGEITSLQTKTIKKTLDPKWNEEFFFRVDPRKHRLLFEVFDENRLTRDDFLGQVDVPLNQIPTENPDTERPFTCKDFLLHPRSHKSRVKGHLRLKMSYLPKNPGSEEETADHQDNADWAFLDEDMSGPRHNQQLPALPPGWEERQDNLGRTFYVNHATRTTQWQRPTVQDSDVERQPRHSSSAEGGHTFITRRQISDPDESNARESPESWEILNEEVPTFNHSNSHSPPSSTPELHSLCDEMRNVQISGAAAGDLHTPPTGFVQSSRHSSYRRSAHSSTREEQPVNPVVLPTSAGLPLGWEEKRDSKGRRYYINHRTRSTSWSRPPLQKAASVPPAAQSAPPFQACAPQEPPQTTTSPEPPFESGSLPAGWEVRSAPNGRPFFIDHNTKSTTWNDPRLRSQIPPQRRRDSLDPNDLGPLPPGWEERVHSDGRIFYIDHNTRITQWEDPRLQSSAITGPAVPYSRDYKQKYDYFRKKLKKPADIPNRFEMKIKRNAVLEDSYRRILSVSRADLLKARLWVEFEGEKGLDYGGVAREWFFLMSKEMFNPYYGLFEYSATDNYTLQINPNSGLCNEDHLTYFKFIGRVAGMAVHHGKLLDAFFIRPFYKMMLQKPITLQDMESVDSEYFNSLMWILENDPTDLDLRFTVDEELFGQTHQHELKSGGTDIIVTNDNKKEYIHLVIQWRFVNRIQMQMTAFKEGFFELIPLDLIKIFDENELELLMCGLGDVDVNDWRENTRYKSGYASNHIVIQWFWKTVLLMDGERRIRLLQFVTGTSRVPMNGFAELYGSNGPQLFTIEQWGTRDKLPRAHTCFNRLDLPPYESFEELRDKLHIAIENAQGFDGVD</sequence>
<evidence type="ECO:0000256" key="4">
    <source>
        <dbReference type="ARBA" id="ARBA00004906"/>
    </source>
</evidence>
<dbReference type="InterPro" id="IPR036388">
    <property type="entry name" value="WH-like_DNA-bd_sf"/>
</dbReference>
<dbReference type="PROSITE" id="PS51526">
    <property type="entry name" value="RFX_DBD"/>
    <property type="match status" value="1"/>
</dbReference>
<dbReference type="Gene3D" id="6.10.140.1290">
    <property type="match status" value="1"/>
</dbReference>
<keyword evidence="22" id="KW-1185">Reference proteome</keyword>
<dbReference type="SMART" id="SM00239">
    <property type="entry name" value="C2"/>
    <property type="match status" value="1"/>
</dbReference>
<feature type="compositionally biased region" description="Polar residues" evidence="16">
    <location>
        <begin position="1442"/>
        <end position="1455"/>
    </location>
</feature>
<dbReference type="InterPro" id="IPR050409">
    <property type="entry name" value="E3_ubiq-protein_ligase"/>
</dbReference>